<evidence type="ECO:0000256" key="1">
    <source>
        <dbReference type="ARBA" id="ARBA00004651"/>
    </source>
</evidence>
<name>A0A2K8SD97_9MOLU</name>
<evidence type="ECO:0000256" key="2">
    <source>
        <dbReference type="ARBA" id="ARBA00005275"/>
    </source>
</evidence>
<dbReference type="NCBIfam" id="NF037994">
    <property type="entry name" value="DcuC_1"/>
    <property type="match status" value="1"/>
</dbReference>
<dbReference type="EMBL" id="CP025057">
    <property type="protein sequence ID" value="AUB31305.1"/>
    <property type="molecule type" value="Genomic_DNA"/>
</dbReference>
<evidence type="ECO:0000256" key="4">
    <source>
        <dbReference type="ARBA" id="ARBA00022475"/>
    </source>
</evidence>
<dbReference type="GO" id="GO:0015556">
    <property type="term" value="F:C4-dicarboxylate transmembrane transporter activity"/>
    <property type="evidence" value="ECO:0007669"/>
    <property type="project" value="InterPro"/>
</dbReference>
<comment type="subcellular location">
    <subcellularLocation>
        <location evidence="1">Cell membrane</location>
        <topology evidence="1">Multi-pass membrane protein</topology>
    </subcellularLocation>
</comment>
<gene>
    <name evidence="9" type="primary">dcuC</name>
    <name evidence="9" type="ORF">SFLOR_v1c02440</name>
</gene>
<feature type="transmembrane region" description="Helical" evidence="8">
    <location>
        <begin position="71"/>
        <end position="92"/>
    </location>
</feature>
<evidence type="ECO:0000256" key="3">
    <source>
        <dbReference type="ARBA" id="ARBA00022448"/>
    </source>
</evidence>
<dbReference type="PANTHER" id="PTHR42002">
    <property type="entry name" value="ANAEROBIC C4-DICARBOXYLATE TRANSPORTER DCUC-RELATED"/>
    <property type="match status" value="1"/>
</dbReference>
<feature type="transmembrane region" description="Helical" evidence="8">
    <location>
        <begin position="6"/>
        <end position="23"/>
    </location>
</feature>
<dbReference type="Proteomes" id="UP000231823">
    <property type="component" value="Chromosome"/>
</dbReference>
<evidence type="ECO:0000256" key="6">
    <source>
        <dbReference type="ARBA" id="ARBA00022989"/>
    </source>
</evidence>
<evidence type="ECO:0000313" key="9">
    <source>
        <dbReference type="EMBL" id="AUB31305.1"/>
    </source>
</evidence>
<evidence type="ECO:0000256" key="7">
    <source>
        <dbReference type="ARBA" id="ARBA00023136"/>
    </source>
</evidence>
<sequence>MINDIFMYIFGALAIGLLIFFLIKKVNIIISLFVLGLFLLIISMCLGKVQINKPIDVFYPLEELTKSFTKGVSGAGFIILLLGGYSAFMGQIGANDVIVATLTKPLVKIKKKYLLIPIVFIFGHILSLTIPSAATLALILMTTLFPVLIKSGISPLSAGGVIATTATIMPTPLGSDNVFIAE</sequence>
<reference evidence="9 10" key="1">
    <citation type="submission" date="2017-12" db="EMBL/GenBank/DDBJ databases">
        <title>Complete genome sequence of Spiroplasma floricola 23-6 (ATCC 29989).</title>
        <authorList>
            <person name="Tsai Y.-M."/>
            <person name="Wu P.-S."/>
            <person name="Lo W.-S."/>
            <person name="Kuo C.-H."/>
        </authorList>
    </citation>
    <scope>NUCLEOTIDE SEQUENCE [LARGE SCALE GENOMIC DNA]</scope>
    <source>
        <strain evidence="9 10">23-6</strain>
    </source>
</reference>
<dbReference type="InterPro" id="IPR004669">
    <property type="entry name" value="C4_dicarb_anaerob_car"/>
</dbReference>
<proteinExistence type="inferred from homology"/>
<dbReference type="InterPro" id="IPR018385">
    <property type="entry name" value="C4_dicarb_anaerob_car-like"/>
</dbReference>
<feature type="transmembrane region" description="Helical" evidence="8">
    <location>
        <begin position="113"/>
        <end position="141"/>
    </location>
</feature>
<dbReference type="PANTHER" id="PTHR42002:SF2">
    <property type="entry name" value="ANAEROBIC C4-DICARBOXYLATE TRANSPORTER DCUC-RELATED"/>
    <property type="match status" value="1"/>
</dbReference>
<dbReference type="AlphaFoldDB" id="A0A2K8SD97"/>
<dbReference type="Pfam" id="PF03606">
    <property type="entry name" value="DcuC"/>
    <property type="match status" value="1"/>
</dbReference>
<feature type="transmembrane region" description="Helical" evidence="8">
    <location>
        <begin position="30"/>
        <end position="51"/>
    </location>
</feature>
<dbReference type="GO" id="GO:0005886">
    <property type="term" value="C:plasma membrane"/>
    <property type="evidence" value="ECO:0007669"/>
    <property type="project" value="UniProtKB-SubCell"/>
</dbReference>
<keyword evidence="3" id="KW-0813">Transport</keyword>
<evidence type="ECO:0000256" key="5">
    <source>
        <dbReference type="ARBA" id="ARBA00022692"/>
    </source>
</evidence>
<keyword evidence="4" id="KW-1003">Cell membrane</keyword>
<evidence type="ECO:0000256" key="8">
    <source>
        <dbReference type="SAM" id="Phobius"/>
    </source>
</evidence>
<organism evidence="9 10">
    <name type="scientific">Spiroplasma floricola 23-6</name>
    <dbReference type="NCBI Taxonomy" id="1336749"/>
    <lineage>
        <taxon>Bacteria</taxon>
        <taxon>Bacillati</taxon>
        <taxon>Mycoplasmatota</taxon>
        <taxon>Mollicutes</taxon>
        <taxon>Entomoplasmatales</taxon>
        <taxon>Spiroplasmataceae</taxon>
        <taxon>Spiroplasma</taxon>
    </lineage>
</organism>
<comment type="similarity">
    <text evidence="2">Belongs to the DcuC/DcuD transporter (TC 2.A.61) family.</text>
</comment>
<keyword evidence="6 8" id="KW-1133">Transmembrane helix</keyword>
<dbReference type="KEGG" id="sfz:SFLOR_v1c02440"/>
<keyword evidence="10" id="KW-1185">Reference proteome</keyword>
<accession>A0A2K8SD97</accession>
<keyword evidence="7 8" id="KW-0472">Membrane</keyword>
<evidence type="ECO:0000313" key="10">
    <source>
        <dbReference type="Proteomes" id="UP000231823"/>
    </source>
</evidence>
<keyword evidence="5 8" id="KW-0812">Transmembrane</keyword>
<protein>
    <submittedName>
        <fullName evidence="9">C4-dicarboxylate transporter, DcuC family</fullName>
    </submittedName>
</protein>